<name>G2G866_9ACTN</name>
<organism evidence="2 3">
    <name type="scientific">Streptomyces zinciresistens K42</name>
    <dbReference type="NCBI Taxonomy" id="700597"/>
    <lineage>
        <taxon>Bacteria</taxon>
        <taxon>Bacillati</taxon>
        <taxon>Actinomycetota</taxon>
        <taxon>Actinomycetes</taxon>
        <taxon>Kitasatosporales</taxon>
        <taxon>Streptomycetaceae</taxon>
        <taxon>Streptomyces</taxon>
    </lineage>
</organism>
<protein>
    <recommendedName>
        <fullName evidence="4">Secreted protein</fullName>
    </recommendedName>
</protein>
<dbReference type="PATRIC" id="fig|700597.3.peg.1643"/>
<reference evidence="2 3" key="1">
    <citation type="submission" date="2011-08" db="EMBL/GenBank/DDBJ databases">
        <authorList>
            <person name="Lin Y."/>
            <person name="Hao X."/>
            <person name="Johnstone L."/>
            <person name="Miller S.J."/>
            <person name="Wei G."/>
            <person name="Rensing C."/>
        </authorList>
    </citation>
    <scope>NUCLEOTIDE SEQUENCE [LARGE SCALE GENOMIC DNA]</scope>
    <source>
        <strain evidence="2 3">K42</strain>
    </source>
</reference>
<feature type="signal peptide" evidence="1">
    <location>
        <begin position="1"/>
        <end position="29"/>
    </location>
</feature>
<dbReference type="Proteomes" id="UP000004217">
    <property type="component" value="Unassembled WGS sequence"/>
</dbReference>
<dbReference type="AlphaFoldDB" id="G2G866"/>
<comment type="caution">
    <text evidence="2">The sequence shown here is derived from an EMBL/GenBank/DDBJ whole genome shotgun (WGS) entry which is preliminary data.</text>
</comment>
<keyword evidence="1" id="KW-0732">Signal</keyword>
<gene>
    <name evidence="2" type="ORF">SZN_08399</name>
</gene>
<dbReference type="RefSeq" id="WP_007493270.1">
    <property type="nucleotide sequence ID" value="NZ_AGBF01000016.1"/>
</dbReference>
<dbReference type="EMBL" id="AGBF01000016">
    <property type="protein sequence ID" value="EGX60354.1"/>
    <property type="molecule type" value="Genomic_DNA"/>
</dbReference>
<feature type="chain" id="PRO_5003430218" description="Secreted protein" evidence="1">
    <location>
        <begin position="30"/>
        <end position="175"/>
    </location>
</feature>
<proteinExistence type="predicted"/>
<keyword evidence="3" id="KW-1185">Reference proteome</keyword>
<accession>G2G866</accession>
<evidence type="ECO:0000313" key="3">
    <source>
        <dbReference type="Proteomes" id="UP000004217"/>
    </source>
</evidence>
<evidence type="ECO:0008006" key="4">
    <source>
        <dbReference type="Google" id="ProtNLM"/>
    </source>
</evidence>
<dbReference type="OrthoDB" id="4266040at2"/>
<evidence type="ECO:0000313" key="2">
    <source>
        <dbReference type="EMBL" id="EGX60354.1"/>
    </source>
</evidence>
<evidence type="ECO:0000256" key="1">
    <source>
        <dbReference type="SAM" id="SignalP"/>
    </source>
</evidence>
<sequence>MRSSARKFTAVAAASAVLAGVLTGLTAEAASARPDCADISRRTYTEMASSWYKVVASGTIDNRDSPALVRDSAVAAEGARLKGEVSGEIGGSLGRAVAEINAMGPVTVEAEASFPKGWSKPLTVPAGERLSYRVGIKQRTYQVQVTRQFSSCVVVDSWAEVTVPDRTVAVARRSR</sequence>